<dbReference type="WBParaSite" id="maker-PairedContig_5345-snap-gene-0.2-mRNA-1">
    <property type="protein sequence ID" value="maker-PairedContig_5345-snap-gene-0.2-mRNA-1"/>
    <property type="gene ID" value="maker-PairedContig_5345-snap-gene-0.2"/>
</dbReference>
<protein>
    <submittedName>
        <fullName evidence="1">Uncharacterized protein</fullName>
    </submittedName>
</protein>
<evidence type="ECO:0000313" key="1">
    <source>
        <dbReference type="WBParaSite" id="maker-PairedContig_5345-snap-gene-0.2-mRNA-1"/>
    </source>
</evidence>
<name>A0A1I8EUN1_WUCBA</name>
<dbReference type="STRING" id="6293.A0A1I8EUN1"/>
<proteinExistence type="predicted"/>
<dbReference type="AlphaFoldDB" id="A0A1I8EUN1"/>
<organism evidence="1">
    <name type="scientific">Wuchereria bancrofti</name>
    <dbReference type="NCBI Taxonomy" id="6293"/>
    <lineage>
        <taxon>Eukaryota</taxon>
        <taxon>Metazoa</taxon>
        <taxon>Ecdysozoa</taxon>
        <taxon>Nematoda</taxon>
        <taxon>Chromadorea</taxon>
        <taxon>Rhabditida</taxon>
        <taxon>Spirurina</taxon>
        <taxon>Spiruromorpha</taxon>
        <taxon>Filarioidea</taxon>
        <taxon>Onchocercidae</taxon>
        <taxon>Wuchereria</taxon>
    </lineage>
</organism>
<accession>A0A1I8EUN1</accession>
<sequence>MAMYRNRKMYKNDMKSAKDLLKQMAEENPTTSPRIIIGNLNAYSSQMNVGQLIGAILHALQTKDFTMPENLLTSTASTDEYQIFLQIPGFHDHEEIEVEDIINSTATSSDLPVTVTESVECILSRVLVSSSITKSEIVNSFTSIIIHTVVIFWTQHWDQKMEINLYRCNY</sequence>
<reference evidence="1" key="1">
    <citation type="submission" date="2016-11" db="UniProtKB">
        <authorList>
            <consortium name="WormBaseParasite"/>
        </authorList>
    </citation>
    <scope>IDENTIFICATION</scope>
    <source>
        <strain evidence="1">pt0022</strain>
    </source>
</reference>